<feature type="region of interest" description="Disordered" evidence="2">
    <location>
        <begin position="276"/>
        <end position="320"/>
    </location>
</feature>
<dbReference type="PANTHER" id="PTHR11635">
    <property type="entry name" value="CAMP-DEPENDENT PROTEIN KINASE REGULATORY CHAIN"/>
    <property type="match status" value="1"/>
</dbReference>
<feature type="domain" description="Cyclic nucleotide-binding" evidence="3">
    <location>
        <begin position="400"/>
        <end position="554"/>
    </location>
</feature>
<keyword evidence="5" id="KW-1185">Reference proteome</keyword>
<dbReference type="GeneID" id="7843108"/>
<dbReference type="GO" id="GO:0005952">
    <property type="term" value="C:cAMP-dependent protein kinase complex"/>
    <property type="evidence" value="ECO:0007669"/>
    <property type="project" value="InterPro"/>
</dbReference>
<evidence type="ECO:0000259" key="3">
    <source>
        <dbReference type="PROSITE" id="PS50042"/>
    </source>
</evidence>
<evidence type="ECO:0000313" key="5">
    <source>
        <dbReference type="Proteomes" id="UP000009168"/>
    </source>
</evidence>
<dbReference type="SUPFAM" id="SSF51206">
    <property type="entry name" value="cAMP-binding domain-like"/>
    <property type="match status" value="2"/>
</dbReference>
<feature type="compositionally biased region" description="Low complexity" evidence="2">
    <location>
        <begin position="988"/>
        <end position="1000"/>
    </location>
</feature>
<dbReference type="GO" id="GO:0004862">
    <property type="term" value="F:cAMP-dependent protein kinase inhibitor activity"/>
    <property type="evidence" value="ECO:0007669"/>
    <property type="project" value="TreeGrafter"/>
</dbReference>
<feature type="region of interest" description="Disordered" evidence="2">
    <location>
        <begin position="168"/>
        <end position="216"/>
    </location>
</feature>
<feature type="coiled-coil region" evidence="1">
    <location>
        <begin position="1058"/>
        <end position="1085"/>
    </location>
</feature>
<dbReference type="InterPro" id="IPR014710">
    <property type="entry name" value="RmlC-like_jellyroll"/>
</dbReference>
<feature type="coiled-coil region" evidence="1">
    <location>
        <begin position="569"/>
        <end position="596"/>
    </location>
</feature>
<dbReference type="Proteomes" id="UP000009168">
    <property type="component" value="Unassembled WGS sequence"/>
</dbReference>
<dbReference type="InterPro" id="IPR050503">
    <property type="entry name" value="cAMP-dep_PK_reg_su-like"/>
</dbReference>
<dbReference type="STRING" id="312017.I7M6D2"/>
<reference evidence="5" key="1">
    <citation type="journal article" date="2006" name="PLoS Biol.">
        <title>Macronuclear genome sequence of the ciliate Tetrahymena thermophila, a model eukaryote.</title>
        <authorList>
            <person name="Eisen J.A."/>
            <person name="Coyne R.S."/>
            <person name="Wu M."/>
            <person name="Wu D."/>
            <person name="Thiagarajan M."/>
            <person name="Wortman J.R."/>
            <person name="Badger J.H."/>
            <person name="Ren Q."/>
            <person name="Amedeo P."/>
            <person name="Jones K.M."/>
            <person name="Tallon L.J."/>
            <person name="Delcher A.L."/>
            <person name="Salzberg S.L."/>
            <person name="Silva J.C."/>
            <person name="Haas B.J."/>
            <person name="Majoros W.H."/>
            <person name="Farzad M."/>
            <person name="Carlton J.M."/>
            <person name="Smith R.K. Jr."/>
            <person name="Garg J."/>
            <person name="Pearlman R.E."/>
            <person name="Karrer K.M."/>
            <person name="Sun L."/>
            <person name="Manning G."/>
            <person name="Elde N.C."/>
            <person name="Turkewitz A.P."/>
            <person name="Asai D.J."/>
            <person name="Wilkes D.E."/>
            <person name="Wang Y."/>
            <person name="Cai H."/>
            <person name="Collins K."/>
            <person name="Stewart B.A."/>
            <person name="Lee S.R."/>
            <person name="Wilamowska K."/>
            <person name="Weinberg Z."/>
            <person name="Ruzzo W.L."/>
            <person name="Wloga D."/>
            <person name="Gaertig J."/>
            <person name="Frankel J."/>
            <person name="Tsao C.-C."/>
            <person name="Gorovsky M.A."/>
            <person name="Keeling P.J."/>
            <person name="Waller R.F."/>
            <person name="Patron N.J."/>
            <person name="Cherry J.M."/>
            <person name="Stover N.A."/>
            <person name="Krieger C.J."/>
            <person name="del Toro C."/>
            <person name="Ryder H.F."/>
            <person name="Williamson S.C."/>
            <person name="Barbeau R.A."/>
            <person name="Hamilton E.P."/>
            <person name="Orias E."/>
        </authorList>
    </citation>
    <scope>NUCLEOTIDE SEQUENCE [LARGE SCALE GENOMIC DNA]</scope>
    <source>
        <strain evidence="5">SB210</strain>
    </source>
</reference>
<feature type="domain" description="Cyclic nucleotide-binding" evidence="3">
    <location>
        <begin position="335"/>
        <end position="397"/>
    </location>
</feature>
<organism evidence="4 5">
    <name type="scientific">Tetrahymena thermophila (strain SB210)</name>
    <dbReference type="NCBI Taxonomy" id="312017"/>
    <lineage>
        <taxon>Eukaryota</taxon>
        <taxon>Sar</taxon>
        <taxon>Alveolata</taxon>
        <taxon>Ciliophora</taxon>
        <taxon>Intramacronucleata</taxon>
        <taxon>Oligohymenophorea</taxon>
        <taxon>Hymenostomatida</taxon>
        <taxon>Tetrahymenina</taxon>
        <taxon>Tetrahymenidae</taxon>
        <taxon>Tetrahymena</taxon>
    </lineage>
</organism>
<dbReference type="GO" id="GO:0034236">
    <property type="term" value="F:protein kinase A catalytic subunit binding"/>
    <property type="evidence" value="ECO:0007669"/>
    <property type="project" value="TreeGrafter"/>
</dbReference>
<dbReference type="Gene3D" id="2.60.120.10">
    <property type="entry name" value="Jelly Rolls"/>
    <property type="match status" value="3"/>
</dbReference>
<dbReference type="PANTHER" id="PTHR11635:SF152">
    <property type="entry name" value="CAMP-DEPENDENT PROTEIN KINASE TYPE I REGULATORY SUBUNIT-RELATED"/>
    <property type="match status" value="1"/>
</dbReference>
<feature type="region of interest" description="Disordered" evidence="2">
    <location>
        <begin position="988"/>
        <end position="1013"/>
    </location>
</feature>
<dbReference type="PROSITE" id="PS50042">
    <property type="entry name" value="CNMP_BINDING_3"/>
    <property type="match status" value="2"/>
</dbReference>
<dbReference type="SMART" id="SM00100">
    <property type="entry name" value="cNMP"/>
    <property type="match status" value="1"/>
</dbReference>
<dbReference type="InterPro" id="IPR018490">
    <property type="entry name" value="cNMP-bd_dom_sf"/>
</dbReference>
<dbReference type="GO" id="GO:0005829">
    <property type="term" value="C:cytosol"/>
    <property type="evidence" value="ECO:0007669"/>
    <property type="project" value="TreeGrafter"/>
</dbReference>
<proteinExistence type="predicted"/>
<dbReference type="InParanoid" id="I7M6D2"/>
<keyword evidence="1" id="KW-0175">Coiled coil</keyword>
<feature type="compositionally biased region" description="Low complexity" evidence="2">
    <location>
        <begin position="168"/>
        <end position="191"/>
    </location>
</feature>
<feature type="compositionally biased region" description="Polar residues" evidence="2">
    <location>
        <begin position="192"/>
        <end position="216"/>
    </location>
</feature>
<sequence length="1458" mass="169921">MLNSVQQQKIMFHHKVMFENLELQRKQRVLRMPINGVPFHKVVEEFCNKQIDLKSDYDSEIISRLLQLQSKSRKEIQALQKAFGQLKFFMEAQDYLAKKEFEGLLQEIQYEKFDKYQTVFEFDELGYKYYIILKGSVFVQIPNKNYKKYEEKQRLVIDLKKASQLSLSAQQNSKTSSRKNSSDSSSSSSISLNDTPPQLNSPLKPLQSSQAMKNQNTKSQINDFKNYFQFQDQGTTATKNKNIEEIQKQSNPNARKSVILAINTIKQVNKFASKLKHEKEKSQFSTQKLTARSQNQKLSPKSKQNLEDEEAQASQTQIEVDPKERISTMYPQFDIVRELGAGDAFGEIALMNNARRTASIICKEETTFAVLSKQSYDKILSQYHQAEQEKNISFLRELTIFNQLGKSKLDALYRLMEKQELKRNQIVYSEGDPAKYVYFIKEGEIQVSQQCVQQNEKKNKDEGDPEYSKMMSDYNLKWKGQHQKESLKRIKIAILGKNNYFGQEEIISNIPRLYRAEVFSTNAVLYCLSKQKFLSTVKMFSQSMEIMRQELSKRATWRINQLEKNLTTNKKIDHEIQKVQNEIVKLEFANQTLKEKHEVATQFIASDIDAFQKEHQEQDYIKHGIIRSEKDVNKINEDILNQLKSSKKKKKQKQIIVDPKVKLFKLTLKNNLFQEETDKINQRMKKKIMSPRDFKSFLQLSSQKMISLNSPRNIRGEMVKEILNCYDMKSNNQQIPEFTEDQNQIFSKFNVNSFQNLPVDYVTPFNSSITNLESKNEALKKFQNLLSSNLNKSNDFSVDKSQNKAKNLFTSQRFSLDSKYILYDENTPQSNKSNLQDHAIDSQNLFNKKKSSFQIKIHGRQSEEIQILDQNNEKENLTRIKQKRIQSAHPRFDNNSTKEFNHQKYVIFPSSNFQNKQDTSKNVQSMVSITNLNSERKFLSNFKSIQEEELDSPVLFYKPQYSQSNIQAQLLTNLQLGKFVNSTIYQDNTNKSNTNNINKSGSCNQSPTTRQPPQIIQDQQNNKKEEHMKLSLNTAQNDQQQHKKNTQVPNKSKSICSSEFQQKNLQNKQQQLQQQQFQLQKSKQQTKKITYLKANKTFSVINQNLDQKLKSFFDTRKIVQTNNPSKIQECPDKSVNINQSNQIYNKNVNNQDQNQQKQAQDQGKDNSDNQNQIIQNQIQQNSDKNQDDFQQARSNLSIVLTKEPQIKQNAYLNLQTSKNSSENILKFNLDDTQIISKRKRPQSSLIGSTLTQSTINLKNMLQSPDRVSRKDLAISHLCSPISGTDFKPSFEYFSNNSNFNKQFRVSYLNTPMNIQQQNQSIQQPNEFKYEINNQNMMNNRQNQIHSSTQINQNTVSLQDLPFFPSSRSQVTSPNHQQFTILRPKSSKINQQSKINDSQSKNIHMDKLRFLKKDIEIKDPFKNNSKQFKKLMSASTRNFVLQQTPKSQPQIPVQFAKAE</sequence>
<gene>
    <name evidence="4" type="ORF">TTHERM_00585500</name>
</gene>
<dbReference type="CDD" id="cd00038">
    <property type="entry name" value="CAP_ED"/>
    <property type="match status" value="2"/>
</dbReference>
<dbReference type="PROSITE" id="PS00889">
    <property type="entry name" value="CNMP_BINDING_2"/>
    <property type="match status" value="1"/>
</dbReference>
<dbReference type="KEGG" id="tet:TTHERM_00585500"/>
<dbReference type="InterPro" id="IPR000595">
    <property type="entry name" value="cNMP-bd_dom"/>
</dbReference>
<dbReference type="Pfam" id="PF00027">
    <property type="entry name" value="cNMP_binding"/>
    <property type="match status" value="1"/>
</dbReference>
<dbReference type="RefSeq" id="XP_001032655.2">
    <property type="nucleotide sequence ID" value="XM_001032655.2"/>
</dbReference>
<protein>
    <submittedName>
        <fullName evidence="4">Cyclic nucleotide-binding domain protein</fullName>
    </submittedName>
</protein>
<dbReference type="InterPro" id="IPR018488">
    <property type="entry name" value="cNMP-bd_CS"/>
</dbReference>
<name>I7M6D2_TETTS</name>
<evidence type="ECO:0000313" key="4">
    <source>
        <dbReference type="EMBL" id="EAR84992.2"/>
    </source>
</evidence>
<evidence type="ECO:0000256" key="1">
    <source>
        <dbReference type="SAM" id="Coils"/>
    </source>
</evidence>
<dbReference type="GO" id="GO:0030552">
    <property type="term" value="F:cAMP binding"/>
    <property type="evidence" value="ECO:0007669"/>
    <property type="project" value="TreeGrafter"/>
</dbReference>
<accession>I7M6D2</accession>
<feature type="compositionally biased region" description="Polar residues" evidence="2">
    <location>
        <begin position="283"/>
        <end position="303"/>
    </location>
</feature>
<evidence type="ECO:0000256" key="2">
    <source>
        <dbReference type="SAM" id="MobiDB-lite"/>
    </source>
</evidence>
<dbReference type="EMBL" id="GG662510">
    <property type="protein sequence ID" value="EAR84992.2"/>
    <property type="molecule type" value="Genomic_DNA"/>
</dbReference>
<dbReference type="OrthoDB" id="289424at2759"/>